<feature type="transmembrane region" description="Helical" evidence="1">
    <location>
        <begin position="28"/>
        <end position="47"/>
    </location>
</feature>
<protein>
    <submittedName>
        <fullName evidence="2">Uncharacterized protein</fullName>
    </submittedName>
</protein>
<reference evidence="2 3" key="1">
    <citation type="journal article" date="2019" name="Int. J. Syst. Evol. Microbiol.">
        <title>The Global Catalogue of Microorganisms (GCM) 10K type strain sequencing project: providing services to taxonomists for standard genome sequencing and annotation.</title>
        <authorList>
            <consortium name="The Broad Institute Genomics Platform"/>
            <consortium name="The Broad Institute Genome Sequencing Center for Infectious Disease"/>
            <person name="Wu L."/>
            <person name="Ma J."/>
        </authorList>
    </citation>
    <scope>NUCLEOTIDE SEQUENCE [LARGE SCALE GENOMIC DNA]</scope>
    <source>
        <strain evidence="2 3">CGMCC 1.3239</strain>
    </source>
</reference>
<dbReference type="EMBL" id="JBHSWW010000053">
    <property type="protein sequence ID" value="MFC6752973.1"/>
    <property type="molecule type" value="Genomic_DNA"/>
</dbReference>
<gene>
    <name evidence="2" type="ORF">ACFQEU_05760</name>
</gene>
<evidence type="ECO:0000313" key="3">
    <source>
        <dbReference type="Proteomes" id="UP001596442"/>
    </source>
</evidence>
<proteinExistence type="predicted"/>
<keyword evidence="1" id="KW-0812">Transmembrane</keyword>
<comment type="caution">
    <text evidence="2">The sequence shown here is derived from an EMBL/GenBank/DDBJ whole genome shotgun (WGS) entry which is preliminary data.</text>
</comment>
<evidence type="ECO:0000313" key="2">
    <source>
        <dbReference type="EMBL" id="MFC6752973.1"/>
    </source>
</evidence>
<sequence length="48" mass="5763">MRENGHERRERPDRSRQPRLRWVTKRRVLTGMVGVLIGLFVYGLLLML</sequence>
<dbReference type="RefSeq" id="WP_379780168.1">
    <property type="nucleotide sequence ID" value="NZ_JBHSWW010000053.1"/>
</dbReference>
<name>A0ABD5S9A0_9EURY</name>
<keyword evidence="1" id="KW-0472">Membrane</keyword>
<keyword evidence="3" id="KW-1185">Reference proteome</keyword>
<accession>A0ABD5S9A0</accession>
<evidence type="ECO:0000256" key="1">
    <source>
        <dbReference type="SAM" id="Phobius"/>
    </source>
</evidence>
<organism evidence="2 3">
    <name type="scientific">Halorubrum tibetense</name>
    <dbReference type="NCBI Taxonomy" id="175631"/>
    <lineage>
        <taxon>Archaea</taxon>
        <taxon>Methanobacteriati</taxon>
        <taxon>Methanobacteriota</taxon>
        <taxon>Stenosarchaea group</taxon>
        <taxon>Halobacteria</taxon>
        <taxon>Halobacteriales</taxon>
        <taxon>Haloferacaceae</taxon>
        <taxon>Halorubrum</taxon>
    </lineage>
</organism>
<dbReference type="AlphaFoldDB" id="A0ABD5S9A0"/>
<dbReference type="Proteomes" id="UP001596442">
    <property type="component" value="Unassembled WGS sequence"/>
</dbReference>
<keyword evidence="1" id="KW-1133">Transmembrane helix</keyword>